<dbReference type="PRINTS" id="PR00862">
    <property type="entry name" value="PROLIGOPTASE"/>
</dbReference>
<organism evidence="5 6">
    <name type="scientific">Sphingopyxis soli</name>
    <dbReference type="NCBI Taxonomy" id="592051"/>
    <lineage>
        <taxon>Bacteria</taxon>
        <taxon>Pseudomonadati</taxon>
        <taxon>Pseudomonadota</taxon>
        <taxon>Alphaproteobacteria</taxon>
        <taxon>Sphingomonadales</taxon>
        <taxon>Sphingomonadaceae</taxon>
        <taxon>Sphingopyxis</taxon>
    </lineage>
</organism>
<evidence type="ECO:0000259" key="4">
    <source>
        <dbReference type="Pfam" id="PF00326"/>
    </source>
</evidence>
<accession>A0ABN1M259</accession>
<evidence type="ECO:0000313" key="6">
    <source>
        <dbReference type="Proteomes" id="UP001500738"/>
    </source>
</evidence>
<sequence>MRHLAILAALALPLAPALAAEGDAPAIEPKPAALIADGVPEVPAALTVATRPYMENRSASFVGWNQIDRSMLIATRFGNTAQIHRVAAPMGARQQLTFEAEPVGSGAWSPKTADIMVVQKDVGGNEFFQLYAIKDGRLELLTDGKSRNGYNAWSKDGSTLAYTSTRRNGRDSDIYLIDPRDRASNRMIAQVAGGGWAVSDFSPDKSWAIVSQYVSVEKSDLFRLDLATGALTPIGDHKKVIAQRGAEFAPDGTVWITSDEASDFQRLGTLDPATGKFTPRGPAEKWDVTSFNIADDGSFIAYVVNEAGMSKLRLLDPKSGAVRTVELPAGVIGGVSIAPWGEVGFSFTSARSATDAYSVDPKTLKVTRWTQSETGGLDVTRNVEPELVKVKSFDGLEVSGFLYRPDPAKFPGKRPLIMSVHGGPESQSRPGFMGRNNYLLNEMGVALFYPNVRGSTGYGKTFVGLDNGPFKREDSVKDMGAFLDSLAKDKGLDASRFGLTGGSYGGYMCYAAATHFADRLRANLCIVAISNFVTFLENTQEYRRDLRRVEYGDERVPAQRKKLMEISPLTRVSAISKPMFVVTGANDPRVPASEADQIVAAVRGKGGTAWHLVGTNEGHGFAKKENADYQFWTSLIFWQKYLLD</sequence>
<dbReference type="Proteomes" id="UP001500738">
    <property type="component" value="Unassembled WGS sequence"/>
</dbReference>
<proteinExistence type="predicted"/>
<keyword evidence="2" id="KW-0645">Protease</keyword>
<dbReference type="Pfam" id="PF07676">
    <property type="entry name" value="PD40"/>
    <property type="match status" value="1"/>
</dbReference>
<dbReference type="EMBL" id="BAAAFE010000005">
    <property type="protein sequence ID" value="GAA0863142.1"/>
    <property type="molecule type" value="Genomic_DNA"/>
</dbReference>
<keyword evidence="3" id="KW-0732">Signal</keyword>
<dbReference type="PANTHER" id="PTHR42776">
    <property type="entry name" value="SERINE PEPTIDASE S9 FAMILY MEMBER"/>
    <property type="match status" value="1"/>
</dbReference>
<keyword evidence="1" id="KW-0378">Hydrolase</keyword>
<name>A0ABN1M259_9SPHN</name>
<dbReference type="Pfam" id="PF00326">
    <property type="entry name" value="Peptidase_S9"/>
    <property type="match status" value="1"/>
</dbReference>
<reference evidence="5 6" key="1">
    <citation type="journal article" date="2019" name="Int. J. Syst. Evol. Microbiol.">
        <title>The Global Catalogue of Microorganisms (GCM) 10K type strain sequencing project: providing services to taxonomists for standard genome sequencing and annotation.</title>
        <authorList>
            <consortium name="The Broad Institute Genomics Platform"/>
            <consortium name="The Broad Institute Genome Sequencing Center for Infectious Disease"/>
            <person name="Wu L."/>
            <person name="Ma J."/>
        </authorList>
    </citation>
    <scope>NUCLEOTIDE SEQUENCE [LARGE SCALE GENOMIC DNA]</scope>
    <source>
        <strain evidence="5 6">JCM 15910</strain>
    </source>
</reference>
<dbReference type="SUPFAM" id="SSF53474">
    <property type="entry name" value="alpha/beta-Hydrolases"/>
    <property type="match status" value="1"/>
</dbReference>
<dbReference type="InterPro" id="IPR011042">
    <property type="entry name" value="6-blade_b-propeller_TolB-like"/>
</dbReference>
<feature type="signal peptide" evidence="3">
    <location>
        <begin position="1"/>
        <end position="19"/>
    </location>
</feature>
<keyword evidence="2" id="KW-0720">Serine protease</keyword>
<comment type="caution">
    <text evidence="5">The sequence shown here is derived from an EMBL/GenBank/DDBJ whole genome shotgun (WGS) entry which is preliminary data.</text>
</comment>
<dbReference type="InterPro" id="IPR011659">
    <property type="entry name" value="WD40"/>
</dbReference>
<keyword evidence="6" id="KW-1185">Reference proteome</keyword>
<dbReference type="RefSeq" id="WP_215348826.1">
    <property type="nucleotide sequence ID" value="NZ_BAAAFE010000005.1"/>
</dbReference>
<dbReference type="Gene3D" id="3.40.50.1820">
    <property type="entry name" value="alpha/beta hydrolase"/>
    <property type="match status" value="1"/>
</dbReference>
<evidence type="ECO:0000256" key="2">
    <source>
        <dbReference type="ARBA" id="ARBA00022825"/>
    </source>
</evidence>
<feature type="chain" id="PRO_5047514846" evidence="3">
    <location>
        <begin position="20"/>
        <end position="644"/>
    </location>
</feature>
<dbReference type="InterPro" id="IPR002470">
    <property type="entry name" value="Peptidase_S9A"/>
</dbReference>
<dbReference type="InterPro" id="IPR029058">
    <property type="entry name" value="AB_hydrolase_fold"/>
</dbReference>
<protein>
    <submittedName>
        <fullName evidence="5">S9 family peptidase</fullName>
    </submittedName>
</protein>
<dbReference type="InterPro" id="IPR001375">
    <property type="entry name" value="Peptidase_S9_cat"/>
</dbReference>
<feature type="domain" description="Peptidase S9 prolyl oligopeptidase catalytic" evidence="4">
    <location>
        <begin position="433"/>
        <end position="642"/>
    </location>
</feature>
<dbReference type="PANTHER" id="PTHR42776:SF27">
    <property type="entry name" value="DIPEPTIDYL PEPTIDASE FAMILY MEMBER 6"/>
    <property type="match status" value="1"/>
</dbReference>
<evidence type="ECO:0000256" key="3">
    <source>
        <dbReference type="SAM" id="SignalP"/>
    </source>
</evidence>
<evidence type="ECO:0000313" key="5">
    <source>
        <dbReference type="EMBL" id="GAA0863142.1"/>
    </source>
</evidence>
<dbReference type="SUPFAM" id="SSF82171">
    <property type="entry name" value="DPP6 N-terminal domain-like"/>
    <property type="match status" value="1"/>
</dbReference>
<evidence type="ECO:0000256" key="1">
    <source>
        <dbReference type="ARBA" id="ARBA00022801"/>
    </source>
</evidence>
<gene>
    <name evidence="5" type="ORF">GCM10009115_12600</name>
</gene>
<dbReference type="Gene3D" id="2.120.10.30">
    <property type="entry name" value="TolB, C-terminal domain"/>
    <property type="match status" value="1"/>
</dbReference>